<dbReference type="Proteomes" id="UP000244902">
    <property type="component" value="Chromosome"/>
</dbReference>
<dbReference type="AlphaFoldDB" id="A0A2U8H6R5"/>
<dbReference type="Pfam" id="PF09867">
    <property type="entry name" value="TagF_N"/>
    <property type="match status" value="1"/>
</dbReference>
<reference evidence="1 2" key="1">
    <citation type="submission" date="2017-06" db="EMBL/GenBank/DDBJ databases">
        <title>Azoarcus sp. TSNA42 complete genome sequence.</title>
        <authorList>
            <person name="Woo J.-H."/>
            <person name="Kim H.-S."/>
        </authorList>
    </citation>
    <scope>NUCLEOTIDE SEQUENCE [LARGE SCALE GENOMIC DNA]</scope>
    <source>
        <strain evidence="1 2">TSNA42</strain>
    </source>
</reference>
<accession>A0A2U8H6R5</accession>
<dbReference type="NCBIfam" id="TIGR03373">
    <property type="entry name" value="VI_minor_4"/>
    <property type="match status" value="1"/>
</dbReference>
<organism evidence="1 2">
    <name type="scientific">Parazoarcus communis</name>
    <dbReference type="NCBI Taxonomy" id="41977"/>
    <lineage>
        <taxon>Bacteria</taxon>
        <taxon>Pseudomonadati</taxon>
        <taxon>Pseudomonadota</taxon>
        <taxon>Betaproteobacteria</taxon>
        <taxon>Rhodocyclales</taxon>
        <taxon>Zoogloeaceae</taxon>
        <taxon>Parazoarcus</taxon>
    </lineage>
</organism>
<dbReference type="EMBL" id="CP022188">
    <property type="protein sequence ID" value="AWI80455.1"/>
    <property type="molecule type" value="Genomic_DNA"/>
</dbReference>
<name>A0A2U8H6R5_9RHOO</name>
<dbReference type="Gene3D" id="3.40.1730.10">
    <property type="entry name" value="pa0076 domain"/>
    <property type="match status" value="1"/>
</dbReference>
<gene>
    <name evidence="1" type="ORF">CEW87_14450</name>
</gene>
<dbReference type="RefSeq" id="WP_108974058.1">
    <property type="nucleotide sequence ID" value="NZ_CP022188.1"/>
</dbReference>
<proteinExistence type="predicted"/>
<dbReference type="OrthoDB" id="9801841at2"/>
<dbReference type="InterPro" id="IPR017748">
    <property type="entry name" value="TagF"/>
</dbReference>
<evidence type="ECO:0000313" key="1">
    <source>
        <dbReference type="EMBL" id="AWI80455.1"/>
    </source>
</evidence>
<evidence type="ECO:0000313" key="2">
    <source>
        <dbReference type="Proteomes" id="UP000244902"/>
    </source>
</evidence>
<sequence>MSVEPVCGVSYFGKLPARGDFIRGGNQMQLIALLDRWTSACMEAFAENPRWKLLFDNAPALDFAFVGAQSRLSVVGHLKPSRDAAGRRFPFIAAAAVERDDPLPFRCGPVGFTALWGILRRVVGQACNAATPTDALGELSFLDCAASIEHALKRRPLDTYVRNTTLGQLAANLGAPASPQSVRRQILAIGLLMRPLLGRSTLKIEKGLCLPLPANACERNRVAALWLFLVTVLLSETACELQLLLGRINGQERMLIGFTGASPRPLLSLLSPPSLEEHMIVLDDPEWIDRHPDLSADRGVARLSSYLAQPAITLESALITFKEVFTGS</sequence>
<protein>
    <submittedName>
        <fullName evidence="1">Type VI secretion-associated protein</fullName>
    </submittedName>
</protein>
<dbReference type="InterPro" id="IPR038225">
    <property type="entry name" value="TagF_sf"/>
</dbReference>